<dbReference type="InParanoid" id="A0A7L4YUF8"/>
<keyword evidence="1" id="KW-1133">Transmembrane helix</keyword>
<name>A0A7L4YUF8_9ACTN</name>
<dbReference type="EMBL" id="CP047156">
    <property type="protein sequence ID" value="QHC02329.1"/>
    <property type="molecule type" value="Genomic_DNA"/>
</dbReference>
<accession>A0A7L4YUF8</accession>
<gene>
    <name evidence="3" type="ORF">EK0264_07150</name>
</gene>
<dbReference type="InterPro" id="IPR028087">
    <property type="entry name" value="Tad_N"/>
</dbReference>
<evidence type="ECO:0000313" key="4">
    <source>
        <dbReference type="Proteomes" id="UP000463857"/>
    </source>
</evidence>
<keyword evidence="4" id="KW-1185">Reference proteome</keyword>
<dbReference type="KEGG" id="eke:EK0264_07150"/>
<dbReference type="InterPro" id="IPR021202">
    <property type="entry name" value="Rv3654c-like"/>
</dbReference>
<protein>
    <recommendedName>
        <fullName evidence="2">Putative Flp pilus-assembly TadG-like N-terminal domain-containing protein</fullName>
    </recommendedName>
</protein>
<dbReference type="Pfam" id="PF13400">
    <property type="entry name" value="Tad"/>
    <property type="match status" value="1"/>
</dbReference>
<feature type="transmembrane region" description="Helical" evidence="1">
    <location>
        <begin position="6"/>
        <end position="29"/>
    </location>
</feature>
<proteinExistence type="predicted"/>
<keyword evidence="1" id="KW-0472">Membrane</keyword>
<evidence type="ECO:0000313" key="3">
    <source>
        <dbReference type="EMBL" id="QHC02329.1"/>
    </source>
</evidence>
<evidence type="ECO:0000259" key="2">
    <source>
        <dbReference type="Pfam" id="PF13400"/>
    </source>
</evidence>
<feature type="domain" description="Putative Flp pilus-assembly TadG-like N-terminal" evidence="2">
    <location>
        <begin position="6"/>
        <end position="53"/>
    </location>
</feature>
<keyword evidence="1" id="KW-0812">Transmembrane</keyword>
<organism evidence="3 4">
    <name type="scientific">Epidermidibacterium keratini</name>
    <dbReference type="NCBI Taxonomy" id="1891644"/>
    <lineage>
        <taxon>Bacteria</taxon>
        <taxon>Bacillati</taxon>
        <taxon>Actinomycetota</taxon>
        <taxon>Actinomycetes</taxon>
        <taxon>Sporichthyales</taxon>
        <taxon>Sporichthyaceae</taxon>
        <taxon>Epidermidibacterium</taxon>
    </lineage>
</organism>
<dbReference type="NCBIfam" id="TIGR03816">
    <property type="entry name" value="tadE_like_DECH"/>
    <property type="match status" value="1"/>
</dbReference>
<dbReference type="Proteomes" id="UP000463857">
    <property type="component" value="Chromosome"/>
</dbReference>
<evidence type="ECO:0000256" key="1">
    <source>
        <dbReference type="SAM" id="Phobius"/>
    </source>
</evidence>
<reference evidence="3 4" key="1">
    <citation type="journal article" date="2018" name="Int. J. Syst. Evol. Microbiol.">
        <title>Epidermidibacterium keratini gen. nov., sp. nov., a member of the family Sporichthyaceae, isolated from keratin epidermis.</title>
        <authorList>
            <person name="Lee D.G."/>
            <person name="Trujillo M.E."/>
            <person name="Kang S."/>
            <person name="Nam J.J."/>
            <person name="Kim Y.J."/>
        </authorList>
    </citation>
    <scope>NUCLEOTIDE SEQUENCE [LARGE SCALE GENOMIC DNA]</scope>
    <source>
        <strain evidence="3 4">EPI-7</strain>
    </source>
</reference>
<sequence length="119" mass="11648">MDDERGSSTVIVAGLIALLCIVGVAVLTIGMARAARHQADAAADLAALAAASALLDGSAEPCTAANEVAARNGATLAGCAIEGQTVRVNVTVAVNLGRWGIGQAGARARAGPVDVMPTG</sequence>
<dbReference type="OrthoDB" id="4966012at2"/>
<dbReference type="AlphaFoldDB" id="A0A7L4YUF8"/>